<feature type="compositionally biased region" description="Polar residues" evidence="1">
    <location>
        <begin position="288"/>
        <end position="298"/>
    </location>
</feature>
<dbReference type="STRING" id="439375.Oant_1232"/>
<reference evidence="3 4" key="1">
    <citation type="journal article" date="2011" name="J. Bacteriol.">
        <title>Genome of Ochrobactrum anthropi ATCC 49188 T, a versatile opportunistic pathogen and symbiont of several eukaryotic hosts.</title>
        <authorList>
            <person name="Chain P.S."/>
            <person name="Lang D.M."/>
            <person name="Comerci D.J."/>
            <person name="Malfatti S.A."/>
            <person name="Vergez L.M."/>
            <person name="Shin M."/>
            <person name="Ugalde R.A."/>
            <person name="Garcia E."/>
            <person name="Tolmasky M.E."/>
        </authorList>
    </citation>
    <scope>NUCLEOTIDE SEQUENCE [LARGE SCALE GENOMIC DNA]</scope>
    <source>
        <strain evidence="4">ATCC 49188 / DSM 6882 / CCUG 24695 / JCM 21032 / LMG 3331 / NBRC 15819 / NCTC 12168 / Alc 37</strain>
    </source>
</reference>
<keyword evidence="2" id="KW-0812">Transmembrane</keyword>
<dbReference type="eggNOG" id="COG5373">
    <property type="taxonomic scope" value="Bacteria"/>
</dbReference>
<evidence type="ECO:0000256" key="2">
    <source>
        <dbReference type="SAM" id="Phobius"/>
    </source>
</evidence>
<keyword evidence="2" id="KW-1133">Transmembrane helix</keyword>
<keyword evidence="4" id="KW-1185">Reference proteome</keyword>
<organism evidence="3 4">
    <name type="scientific">Brucella anthropi (strain ATCC 49188 / DSM 6882 / CCUG 24695 / JCM 21032 / LMG 3331 / NBRC 15819 / NCTC 12168 / Alc 37)</name>
    <name type="common">Ochrobactrum anthropi</name>
    <dbReference type="NCBI Taxonomy" id="439375"/>
    <lineage>
        <taxon>Bacteria</taxon>
        <taxon>Pseudomonadati</taxon>
        <taxon>Pseudomonadota</taxon>
        <taxon>Alphaproteobacteria</taxon>
        <taxon>Hyphomicrobiales</taxon>
        <taxon>Brucellaceae</taxon>
        <taxon>Brucella/Ochrobactrum group</taxon>
        <taxon>Brucella</taxon>
    </lineage>
</organism>
<proteinExistence type="predicted"/>
<feature type="region of interest" description="Disordered" evidence="1">
    <location>
        <begin position="199"/>
        <end position="298"/>
    </location>
</feature>
<dbReference type="HOGENOM" id="CLU_019739_0_0_5"/>
<feature type="compositionally biased region" description="Low complexity" evidence="1">
    <location>
        <begin position="274"/>
        <end position="287"/>
    </location>
</feature>
<feature type="transmembrane region" description="Helical" evidence="2">
    <location>
        <begin position="169"/>
        <end position="187"/>
    </location>
</feature>
<dbReference type="AlphaFoldDB" id="A6WY95"/>
<evidence type="ECO:0000313" key="3">
    <source>
        <dbReference type="EMBL" id="ABS13949.1"/>
    </source>
</evidence>
<sequence>MADFVAVLKKTIDAQADKSPELRQRVYAKARATIEQKLVTANASQAVAVRQRNILEDAIAEVEAFYAPPAATAPEEPVDDALEDFLQEANQDAAERVPSHEDDDEPAFSSAPRDERRDNFSSEDDDAPAFAAERSDDWKLDRAKEKAQARRSEYIERTSKKEQRSYKGLIAALVAVLVLGGAGYAVWANKDKIQELASSLGRSDAPATGSDTGTHPEDSTTPPADTNTATTGGEQTPEQPQQPAGEPKMTQRLMPDGSETDSGSAGAANGIGEGTSTAASTPAPAETNTQTGAQPGQNQTVAVGQQALLYEERGGAGSDSVERGNVVWSTIEESPEDGQPAEPAVRATVTMPTSKVELKMTIRKNTDQSIPASHLIELVFTVPEGFTGGVVDNVQRITFKDTEQAAGNPLIAVPSKIGDNFFIVWLNDARTAQDTNLSLMRRLQWIDIPISYRNGRRALISLEKGVPGEKAFNDVLGTN</sequence>
<feature type="compositionally biased region" description="Low complexity" evidence="1">
    <location>
        <begin position="220"/>
        <end position="247"/>
    </location>
</feature>
<dbReference type="PATRIC" id="fig|439375.7.peg.1289"/>
<protein>
    <submittedName>
        <fullName evidence="3">Uncharacterized protein</fullName>
    </submittedName>
</protein>
<dbReference type="PhylomeDB" id="A6WY95"/>
<feature type="region of interest" description="Disordered" evidence="1">
    <location>
        <begin position="92"/>
        <end position="162"/>
    </location>
</feature>
<dbReference type="Proteomes" id="UP000002301">
    <property type="component" value="Chromosome 1"/>
</dbReference>
<gene>
    <name evidence="3" type="ordered locus">Oant_1232</name>
</gene>
<evidence type="ECO:0000256" key="1">
    <source>
        <dbReference type="SAM" id="MobiDB-lite"/>
    </source>
</evidence>
<name>A6WY95_BRUA4</name>
<evidence type="ECO:0000313" key="4">
    <source>
        <dbReference type="Proteomes" id="UP000002301"/>
    </source>
</evidence>
<feature type="compositionally biased region" description="Basic and acidic residues" evidence="1">
    <location>
        <begin position="133"/>
        <end position="162"/>
    </location>
</feature>
<keyword evidence="2" id="KW-0472">Membrane</keyword>
<dbReference type="EMBL" id="CP000758">
    <property type="protein sequence ID" value="ABS13949.1"/>
    <property type="molecule type" value="Genomic_DNA"/>
</dbReference>
<dbReference type="KEGG" id="oan:Oant_1232"/>
<accession>A6WY95</accession>
<dbReference type="RefSeq" id="WP_012091347.1">
    <property type="nucleotide sequence ID" value="NC_009667.1"/>
</dbReference>